<dbReference type="InterPro" id="IPR036915">
    <property type="entry name" value="Cyclin-like_sf"/>
</dbReference>
<reference evidence="2" key="1">
    <citation type="submission" date="2025-08" db="UniProtKB">
        <authorList>
            <consortium name="Ensembl"/>
        </authorList>
    </citation>
    <scope>IDENTIFICATION</scope>
</reference>
<evidence type="ECO:0000313" key="3">
    <source>
        <dbReference type="Proteomes" id="UP000261660"/>
    </source>
</evidence>
<dbReference type="GeneTree" id="ENSGT00940000157816"/>
<feature type="domain" description="Cyclin C-terminal" evidence="1">
    <location>
        <begin position="115"/>
        <end position="208"/>
    </location>
</feature>
<dbReference type="Proteomes" id="UP000261660">
    <property type="component" value="Unplaced"/>
</dbReference>
<dbReference type="Gene3D" id="1.10.472.10">
    <property type="entry name" value="Cyclin-like"/>
    <property type="match status" value="1"/>
</dbReference>
<organism evidence="2 3">
    <name type="scientific">Labrus bergylta</name>
    <name type="common">ballan wrasse</name>
    <dbReference type="NCBI Taxonomy" id="56723"/>
    <lineage>
        <taxon>Eukaryota</taxon>
        <taxon>Metazoa</taxon>
        <taxon>Chordata</taxon>
        <taxon>Craniata</taxon>
        <taxon>Vertebrata</taxon>
        <taxon>Euteleostomi</taxon>
        <taxon>Actinopterygii</taxon>
        <taxon>Neopterygii</taxon>
        <taxon>Teleostei</taxon>
        <taxon>Neoteleostei</taxon>
        <taxon>Acanthomorphata</taxon>
        <taxon>Eupercaria</taxon>
        <taxon>Labriformes</taxon>
        <taxon>Labridae</taxon>
        <taxon>Labrus</taxon>
    </lineage>
</organism>
<protein>
    <submittedName>
        <fullName evidence="2">Cyclin D1</fullName>
    </submittedName>
</protein>
<dbReference type="InParanoid" id="A0A3Q3EJ84"/>
<accession>A0A3Q3EJ84</accession>
<name>A0A3Q3EJ84_9LABR</name>
<sequence length="211" mass="22388">DITVCLPADVTVCLPAADVTDCLPAADATDCLPAEFTVCLPAADVTVCLPADVTVCLPAADVTDCLPAADVTDCLPAADITVCLPADITVCLPQMELMVLNKLKWTWPLRENRPILRKHAQTFVALCATDVKFIASPPSMVAAGSMVAAVEGLQMRMVGNSSMYEKLTAGLSPSVSEQIESLLETSLRQAQQQQHSVAMETKSSDVRDVNI</sequence>
<keyword evidence="3" id="KW-1185">Reference proteome</keyword>
<evidence type="ECO:0000259" key="1">
    <source>
        <dbReference type="Pfam" id="PF02984"/>
    </source>
</evidence>
<dbReference type="Pfam" id="PF02984">
    <property type="entry name" value="Cyclin_C"/>
    <property type="match status" value="1"/>
</dbReference>
<gene>
    <name evidence="2" type="primary">CCND1</name>
</gene>
<dbReference type="InterPro" id="IPR004367">
    <property type="entry name" value="Cyclin_C-dom"/>
</dbReference>
<proteinExistence type="predicted"/>
<dbReference type="SUPFAM" id="SSF47954">
    <property type="entry name" value="Cyclin-like"/>
    <property type="match status" value="1"/>
</dbReference>
<dbReference type="STRING" id="56723.ENSLBEP00000006117"/>
<reference evidence="2" key="2">
    <citation type="submission" date="2025-09" db="UniProtKB">
        <authorList>
            <consortium name="Ensembl"/>
        </authorList>
    </citation>
    <scope>IDENTIFICATION</scope>
</reference>
<dbReference type="Ensembl" id="ENSLBET00000006418.1">
    <property type="protein sequence ID" value="ENSLBEP00000006117.1"/>
    <property type="gene ID" value="ENSLBEG00000004694.1"/>
</dbReference>
<evidence type="ECO:0000313" key="2">
    <source>
        <dbReference type="Ensembl" id="ENSLBEP00000006117.1"/>
    </source>
</evidence>
<dbReference type="AlphaFoldDB" id="A0A3Q3EJ84"/>